<reference evidence="2" key="1">
    <citation type="journal article" date="2019" name="bioRxiv">
        <title>The Genome of the Zebra Mussel, Dreissena polymorpha: A Resource for Invasive Species Research.</title>
        <authorList>
            <person name="McCartney M.A."/>
            <person name="Auch B."/>
            <person name="Kono T."/>
            <person name="Mallez S."/>
            <person name="Zhang Y."/>
            <person name="Obille A."/>
            <person name="Becker A."/>
            <person name="Abrahante J.E."/>
            <person name="Garbe J."/>
            <person name="Badalamenti J.P."/>
            <person name="Herman A."/>
            <person name="Mangelson H."/>
            <person name="Liachko I."/>
            <person name="Sullivan S."/>
            <person name="Sone E.D."/>
            <person name="Koren S."/>
            <person name="Silverstein K.A.T."/>
            <person name="Beckman K.B."/>
            <person name="Gohl D.M."/>
        </authorList>
    </citation>
    <scope>NUCLEOTIDE SEQUENCE</scope>
    <source>
        <strain evidence="2">Duluth1</strain>
        <tissue evidence="2">Whole animal</tissue>
    </source>
</reference>
<keyword evidence="1" id="KW-0732">Signal</keyword>
<dbReference type="Proteomes" id="UP000828390">
    <property type="component" value="Unassembled WGS sequence"/>
</dbReference>
<dbReference type="EMBL" id="JAIWYP010000006">
    <property type="protein sequence ID" value="KAH3810799.1"/>
    <property type="molecule type" value="Genomic_DNA"/>
</dbReference>
<dbReference type="AlphaFoldDB" id="A0A9D4JHX9"/>
<protein>
    <submittedName>
        <fullName evidence="2">Uncharacterized protein</fullName>
    </submittedName>
</protein>
<evidence type="ECO:0000313" key="2">
    <source>
        <dbReference type="EMBL" id="KAH3810799.1"/>
    </source>
</evidence>
<proteinExistence type="predicted"/>
<evidence type="ECO:0000256" key="1">
    <source>
        <dbReference type="SAM" id="SignalP"/>
    </source>
</evidence>
<organism evidence="2 3">
    <name type="scientific">Dreissena polymorpha</name>
    <name type="common">Zebra mussel</name>
    <name type="synonym">Mytilus polymorpha</name>
    <dbReference type="NCBI Taxonomy" id="45954"/>
    <lineage>
        <taxon>Eukaryota</taxon>
        <taxon>Metazoa</taxon>
        <taxon>Spiralia</taxon>
        <taxon>Lophotrochozoa</taxon>
        <taxon>Mollusca</taxon>
        <taxon>Bivalvia</taxon>
        <taxon>Autobranchia</taxon>
        <taxon>Heteroconchia</taxon>
        <taxon>Euheterodonta</taxon>
        <taxon>Imparidentia</taxon>
        <taxon>Neoheterodontei</taxon>
        <taxon>Myida</taxon>
        <taxon>Dreissenoidea</taxon>
        <taxon>Dreissenidae</taxon>
        <taxon>Dreissena</taxon>
    </lineage>
</organism>
<evidence type="ECO:0000313" key="3">
    <source>
        <dbReference type="Proteomes" id="UP000828390"/>
    </source>
</evidence>
<name>A0A9D4JHX9_DREPO</name>
<sequence length="69" mass="7818">MQLVSILTLCMLACQVMSKGPGLFVPDPNDPNILRPMRLGETRSNIRVQPYEVDQRKESICQHNPVLII</sequence>
<feature type="chain" id="PRO_5039653550" evidence="1">
    <location>
        <begin position="19"/>
        <end position="69"/>
    </location>
</feature>
<comment type="caution">
    <text evidence="2">The sequence shown here is derived from an EMBL/GenBank/DDBJ whole genome shotgun (WGS) entry which is preliminary data.</text>
</comment>
<feature type="signal peptide" evidence="1">
    <location>
        <begin position="1"/>
        <end position="18"/>
    </location>
</feature>
<gene>
    <name evidence="2" type="ORF">DPMN_139197</name>
</gene>
<keyword evidence="3" id="KW-1185">Reference proteome</keyword>
<reference evidence="2" key="2">
    <citation type="submission" date="2020-11" db="EMBL/GenBank/DDBJ databases">
        <authorList>
            <person name="McCartney M.A."/>
            <person name="Auch B."/>
            <person name="Kono T."/>
            <person name="Mallez S."/>
            <person name="Becker A."/>
            <person name="Gohl D.M."/>
            <person name="Silverstein K.A.T."/>
            <person name="Koren S."/>
            <person name="Bechman K.B."/>
            <person name="Herman A."/>
            <person name="Abrahante J.E."/>
            <person name="Garbe J."/>
        </authorList>
    </citation>
    <scope>NUCLEOTIDE SEQUENCE</scope>
    <source>
        <strain evidence="2">Duluth1</strain>
        <tissue evidence="2">Whole animal</tissue>
    </source>
</reference>
<accession>A0A9D4JHX9</accession>